<accession>A0A2J6Q6Q6</accession>
<evidence type="ECO:0000256" key="1">
    <source>
        <dbReference type="SAM" id="MobiDB-lite"/>
    </source>
</evidence>
<organism evidence="2 3">
    <name type="scientific">Hyaloscypha hepaticicola</name>
    <dbReference type="NCBI Taxonomy" id="2082293"/>
    <lineage>
        <taxon>Eukaryota</taxon>
        <taxon>Fungi</taxon>
        <taxon>Dikarya</taxon>
        <taxon>Ascomycota</taxon>
        <taxon>Pezizomycotina</taxon>
        <taxon>Leotiomycetes</taxon>
        <taxon>Helotiales</taxon>
        <taxon>Hyaloscyphaceae</taxon>
        <taxon>Hyaloscypha</taxon>
    </lineage>
</organism>
<gene>
    <name evidence="2" type="ORF">NA56DRAFT_645161</name>
</gene>
<dbReference type="AlphaFoldDB" id="A0A2J6Q6Q6"/>
<protein>
    <submittedName>
        <fullName evidence="2">Uncharacterized protein</fullName>
    </submittedName>
</protein>
<feature type="compositionally biased region" description="Polar residues" evidence="1">
    <location>
        <begin position="1"/>
        <end position="10"/>
    </location>
</feature>
<sequence length="86" mass="9676">MPTSLLSLHLQQRQQQQQQQQQQQPRVAPKPPIQDNSQPTPNQGPTQMLHVFYFPGHPPCCALRRLGRGSDTCSLGLVMPYSLPDC</sequence>
<name>A0A2J6Q6Q6_9HELO</name>
<feature type="compositionally biased region" description="Low complexity" evidence="1">
    <location>
        <begin position="11"/>
        <end position="24"/>
    </location>
</feature>
<feature type="compositionally biased region" description="Polar residues" evidence="1">
    <location>
        <begin position="34"/>
        <end position="46"/>
    </location>
</feature>
<evidence type="ECO:0000313" key="3">
    <source>
        <dbReference type="Proteomes" id="UP000235672"/>
    </source>
</evidence>
<feature type="region of interest" description="Disordered" evidence="1">
    <location>
        <begin position="1"/>
        <end position="48"/>
    </location>
</feature>
<dbReference type="EMBL" id="KZ613479">
    <property type="protein sequence ID" value="PMD21921.1"/>
    <property type="molecule type" value="Genomic_DNA"/>
</dbReference>
<dbReference type="Proteomes" id="UP000235672">
    <property type="component" value="Unassembled WGS sequence"/>
</dbReference>
<evidence type="ECO:0000313" key="2">
    <source>
        <dbReference type="EMBL" id="PMD21921.1"/>
    </source>
</evidence>
<keyword evidence="3" id="KW-1185">Reference proteome</keyword>
<reference evidence="2 3" key="1">
    <citation type="submission" date="2016-05" db="EMBL/GenBank/DDBJ databases">
        <title>A degradative enzymes factory behind the ericoid mycorrhizal symbiosis.</title>
        <authorList>
            <consortium name="DOE Joint Genome Institute"/>
            <person name="Martino E."/>
            <person name="Morin E."/>
            <person name="Grelet G."/>
            <person name="Kuo A."/>
            <person name="Kohler A."/>
            <person name="Daghino S."/>
            <person name="Barry K."/>
            <person name="Choi C."/>
            <person name="Cichocki N."/>
            <person name="Clum A."/>
            <person name="Copeland A."/>
            <person name="Hainaut M."/>
            <person name="Haridas S."/>
            <person name="Labutti K."/>
            <person name="Lindquist E."/>
            <person name="Lipzen A."/>
            <person name="Khouja H.-R."/>
            <person name="Murat C."/>
            <person name="Ohm R."/>
            <person name="Olson A."/>
            <person name="Spatafora J."/>
            <person name="Veneault-Fourrey C."/>
            <person name="Henrissat B."/>
            <person name="Grigoriev I."/>
            <person name="Martin F."/>
            <person name="Perotto S."/>
        </authorList>
    </citation>
    <scope>NUCLEOTIDE SEQUENCE [LARGE SCALE GENOMIC DNA]</scope>
    <source>
        <strain evidence="2 3">UAMH 7357</strain>
    </source>
</reference>
<proteinExistence type="predicted"/>